<reference evidence="2 3" key="1">
    <citation type="submission" date="2016-03" db="EMBL/GenBank/DDBJ databases">
        <title>Cyphomyrmex costatus WGS genome.</title>
        <authorList>
            <person name="Nygaard S."/>
            <person name="Hu H."/>
            <person name="Boomsma J."/>
            <person name="Zhang G."/>
        </authorList>
    </citation>
    <scope>NUCLEOTIDE SEQUENCE [LARGE SCALE GENOMIC DNA]</scope>
    <source>
        <strain evidence="2">MS0001</strain>
        <tissue evidence="2">Whole body</tissue>
    </source>
</reference>
<dbReference type="Proteomes" id="UP000078542">
    <property type="component" value="Unassembled WGS sequence"/>
</dbReference>
<proteinExistence type="predicted"/>
<evidence type="ECO:0000313" key="3">
    <source>
        <dbReference type="Proteomes" id="UP000078542"/>
    </source>
</evidence>
<gene>
    <name evidence="2" type="ORF">ALC62_13533</name>
</gene>
<evidence type="ECO:0000313" key="2">
    <source>
        <dbReference type="EMBL" id="KYM95824.1"/>
    </source>
</evidence>
<keyword evidence="1" id="KW-0472">Membrane</keyword>
<evidence type="ECO:0000256" key="1">
    <source>
        <dbReference type="SAM" id="Phobius"/>
    </source>
</evidence>
<dbReference type="EMBL" id="KQ978268">
    <property type="protein sequence ID" value="KYM95824.1"/>
    <property type="molecule type" value="Genomic_DNA"/>
</dbReference>
<accession>A0A151IAA9</accession>
<sequence length="127" mass="15551">MRFRLNKQSVRLILEEIREELEFFTNRITIGDFSGVSTHIFCTIYRVSQAIIRLRPRYIHFPTTEQEIRKEQLQFYNIARFPRVIGCIDYIHVRVQSFGKFYLYICIRIYMCIQLRLHIYILSLFYV</sequence>
<dbReference type="STRING" id="456900.A0A151IAA9"/>
<feature type="transmembrane region" description="Helical" evidence="1">
    <location>
        <begin position="101"/>
        <end position="126"/>
    </location>
</feature>
<organism evidence="2 3">
    <name type="scientific">Cyphomyrmex costatus</name>
    <dbReference type="NCBI Taxonomy" id="456900"/>
    <lineage>
        <taxon>Eukaryota</taxon>
        <taxon>Metazoa</taxon>
        <taxon>Ecdysozoa</taxon>
        <taxon>Arthropoda</taxon>
        <taxon>Hexapoda</taxon>
        <taxon>Insecta</taxon>
        <taxon>Pterygota</taxon>
        <taxon>Neoptera</taxon>
        <taxon>Endopterygota</taxon>
        <taxon>Hymenoptera</taxon>
        <taxon>Apocrita</taxon>
        <taxon>Aculeata</taxon>
        <taxon>Formicoidea</taxon>
        <taxon>Formicidae</taxon>
        <taxon>Myrmicinae</taxon>
        <taxon>Cyphomyrmex</taxon>
    </lineage>
</organism>
<name>A0A151IAA9_9HYME</name>
<protein>
    <submittedName>
        <fullName evidence="2">Putative nuclease HARBI1</fullName>
    </submittedName>
</protein>
<dbReference type="AlphaFoldDB" id="A0A151IAA9"/>
<keyword evidence="3" id="KW-1185">Reference proteome</keyword>
<keyword evidence="1" id="KW-0812">Transmembrane</keyword>
<keyword evidence="1" id="KW-1133">Transmembrane helix</keyword>